<accession>A0A6M2DYD9</accession>
<evidence type="ECO:0000256" key="1">
    <source>
        <dbReference type="ARBA" id="ARBA00004319"/>
    </source>
</evidence>
<dbReference type="FunFam" id="3.40.30.50:FF:000001">
    <property type="entry name" value="15 kDa selenoprotein"/>
    <property type="match status" value="1"/>
</dbReference>
<dbReference type="AlphaFoldDB" id="A0A6M2DYD9"/>
<organism evidence="9">
    <name type="scientific">Xenopsylla cheopis</name>
    <name type="common">Oriental rat flea</name>
    <name type="synonym">Pulex cheopis</name>
    <dbReference type="NCBI Taxonomy" id="163159"/>
    <lineage>
        <taxon>Eukaryota</taxon>
        <taxon>Metazoa</taxon>
        <taxon>Ecdysozoa</taxon>
        <taxon>Arthropoda</taxon>
        <taxon>Hexapoda</taxon>
        <taxon>Insecta</taxon>
        <taxon>Pterygota</taxon>
        <taxon>Neoptera</taxon>
        <taxon>Endopterygota</taxon>
        <taxon>Siphonaptera</taxon>
        <taxon>Pulicidae</taxon>
        <taxon>Xenopsyllinae</taxon>
        <taxon>Xenopsylla</taxon>
    </lineage>
</organism>
<comment type="subcellular location">
    <subcellularLocation>
        <location evidence="1">Endoplasmic reticulum lumen</location>
    </subcellularLocation>
</comment>
<proteinExistence type="inferred from homology"/>
<protein>
    <recommendedName>
        <fullName evidence="6">Selenoprotein F</fullName>
    </recommendedName>
</protein>
<evidence type="ECO:0000256" key="2">
    <source>
        <dbReference type="ARBA" id="ARBA00005742"/>
    </source>
</evidence>
<dbReference type="Gene3D" id="3.40.30.50">
    <property type="entry name" value="Sep15/SelM thioredoxin-like domain, active-site redox motif"/>
    <property type="match status" value="1"/>
</dbReference>
<evidence type="ECO:0000256" key="6">
    <source>
        <dbReference type="ARBA" id="ARBA00040775"/>
    </source>
</evidence>
<dbReference type="EMBL" id="GIIL01007516">
    <property type="protein sequence ID" value="NOV51242.1"/>
    <property type="molecule type" value="Transcribed_RNA"/>
</dbReference>
<feature type="signal peptide" evidence="7">
    <location>
        <begin position="1"/>
        <end position="17"/>
    </location>
</feature>
<dbReference type="GO" id="GO:0051084">
    <property type="term" value="P:'de novo' post-translational protein folding"/>
    <property type="evidence" value="ECO:0007669"/>
    <property type="project" value="UniProtKB-ARBA"/>
</dbReference>
<dbReference type="PANTHER" id="PTHR13077:SF6">
    <property type="entry name" value="SELENOPROTEIN F"/>
    <property type="match status" value="1"/>
</dbReference>
<keyword evidence="5" id="KW-0712">Selenocysteine</keyword>
<evidence type="ECO:0000313" key="9">
    <source>
        <dbReference type="EMBL" id="NOV51242.1"/>
    </source>
</evidence>
<comment type="similarity">
    <text evidence="2">Belongs to the selenoprotein M/F family.</text>
</comment>
<name>A0A6M2DYD9_XENCH</name>
<dbReference type="PANTHER" id="PTHR13077">
    <property type="entry name" value="SELENOPROTEIN F"/>
    <property type="match status" value="1"/>
</dbReference>
<dbReference type="Pfam" id="PF08806">
    <property type="entry name" value="Sep15_SelM"/>
    <property type="match status" value="1"/>
</dbReference>
<feature type="chain" id="PRO_5026712127" description="Selenoprotein F" evidence="7">
    <location>
        <begin position="18"/>
        <end position="159"/>
    </location>
</feature>
<keyword evidence="4" id="KW-0256">Endoplasmic reticulum</keyword>
<evidence type="ECO:0000256" key="7">
    <source>
        <dbReference type="SAM" id="SignalP"/>
    </source>
</evidence>
<dbReference type="InterPro" id="IPR036249">
    <property type="entry name" value="Thioredoxin-like_sf"/>
</dbReference>
<keyword evidence="3 7" id="KW-0732">Signal</keyword>
<feature type="domain" description="Selenoprotein F/M" evidence="8">
    <location>
        <begin position="72"/>
        <end position="146"/>
    </location>
</feature>
<evidence type="ECO:0000259" key="8">
    <source>
        <dbReference type="Pfam" id="PF08806"/>
    </source>
</evidence>
<dbReference type="GO" id="GO:0005788">
    <property type="term" value="C:endoplasmic reticulum lumen"/>
    <property type="evidence" value="ECO:0007669"/>
    <property type="project" value="UniProtKB-SubCell"/>
</dbReference>
<dbReference type="SUPFAM" id="SSF52833">
    <property type="entry name" value="Thioredoxin-like"/>
    <property type="match status" value="1"/>
</dbReference>
<evidence type="ECO:0000256" key="5">
    <source>
        <dbReference type="ARBA" id="ARBA00022933"/>
    </source>
</evidence>
<evidence type="ECO:0000256" key="3">
    <source>
        <dbReference type="ARBA" id="ARBA00022729"/>
    </source>
</evidence>
<sequence>MLSYILILVISIVTVHCEYSFEDCSAVGFNKANLLCSSCDQLETFGLGSIKDHCKECCNQDKTEPTLQKFHKAILEVCTCKFGAYPQIQAFIKSDRPAKFPNLQIKYVRGLDPMIKLVDENGNVKETLSITKWDTDTVEEFLTEHLINDDKDYLKTNNI</sequence>
<evidence type="ECO:0000256" key="4">
    <source>
        <dbReference type="ARBA" id="ARBA00022824"/>
    </source>
</evidence>
<dbReference type="InterPro" id="IPR039992">
    <property type="entry name" value="Sep15_SelM"/>
</dbReference>
<dbReference type="InterPro" id="IPR038219">
    <property type="entry name" value="Sep15/SelM_sf"/>
</dbReference>
<dbReference type="GO" id="GO:0016491">
    <property type="term" value="F:oxidoreductase activity"/>
    <property type="evidence" value="ECO:0007669"/>
    <property type="project" value="TreeGrafter"/>
</dbReference>
<dbReference type="InterPro" id="IPR014912">
    <property type="entry name" value="Sep15_SelM_dom"/>
</dbReference>
<reference evidence="9" key="1">
    <citation type="submission" date="2020-03" db="EMBL/GenBank/DDBJ databases">
        <title>Transcriptomic Profiling of the Digestive Tract of the Rat Flea, Xenopsylla cheopis, Following Blood Feeding and Infection with Yersinia pestis.</title>
        <authorList>
            <person name="Bland D.M."/>
            <person name="Martens C.A."/>
            <person name="Virtaneva K."/>
            <person name="Kanakabandi K."/>
            <person name="Long D."/>
            <person name="Rosenke R."/>
            <person name="Saturday G.A."/>
            <person name="Hoyt F.H."/>
            <person name="Bruno D.P."/>
            <person name="Ribeiro J.M.C."/>
            <person name="Hinnebusch J."/>
        </authorList>
    </citation>
    <scope>NUCLEOTIDE SEQUENCE</scope>
</reference>